<evidence type="ECO:0000256" key="2">
    <source>
        <dbReference type="SAM" id="Phobius"/>
    </source>
</evidence>
<evidence type="ECO:0000313" key="3">
    <source>
        <dbReference type="EMBL" id="WIV54035.1"/>
    </source>
</evidence>
<feature type="region of interest" description="Disordered" evidence="1">
    <location>
        <begin position="122"/>
        <end position="144"/>
    </location>
</feature>
<protein>
    <submittedName>
        <fullName evidence="3">Uncharacterized protein</fullName>
    </submittedName>
</protein>
<keyword evidence="4" id="KW-1185">Reference proteome</keyword>
<feature type="region of interest" description="Disordered" evidence="1">
    <location>
        <begin position="326"/>
        <end position="350"/>
    </location>
</feature>
<accession>A0ABY8XEJ9</accession>
<feature type="transmembrane region" description="Helical" evidence="2">
    <location>
        <begin position="229"/>
        <end position="251"/>
    </location>
</feature>
<reference evidence="3 4" key="1">
    <citation type="submission" date="2023-06" db="EMBL/GenBank/DDBJ databases">
        <authorList>
            <person name="Oyuntsetseg B."/>
            <person name="Kim S.B."/>
        </authorList>
    </citation>
    <scope>NUCLEOTIDE SEQUENCE [LARGE SCALE GENOMIC DNA]</scope>
    <source>
        <strain evidence="3 4">2-2</strain>
    </source>
</reference>
<dbReference type="Proteomes" id="UP001227101">
    <property type="component" value="Chromosome"/>
</dbReference>
<feature type="transmembrane region" description="Helical" evidence="2">
    <location>
        <begin position="257"/>
        <end position="278"/>
    </location>
</feature>
<dbReference type="RefSeq" id="WP_285450581.1">
    <property type="nucleotide sequence ID" value="NZ_CP127173.1"/>
</dbReference>
<keyword evidence="2" id="KW-1133">Transmembrane helix</keyword>
<evidence type="ECO:0000313" key="4">
    <source>
        <dbReference type="Proteomes" id="UP001227101"/>
    </source>
</evidence>
<evidence type="ECO:0000256" key="1">
    <source>
        <dbReference type="SAM" id="MobiDB-lite"/>
    </source>
</evidence>
<dbReference type="EMBL" id="CP127173">
    <property type="protein sequence ID" value="WIV54035.1"/>
    <property type="molecule type" value="Genomic_DNA"/>
</dbReference>
<sequence length="350" mass="36727">MGTTNDPRHFDGLALEFFENDGQRLLADVANWADLCTAPRDSPVRHPGSGIDNHVPDQDPEVYHNFPGLADNRPGNLPMPGLTIDHFFYAARALSGPDLPAFAADAAAHRLLGDGLVNITTNLTHQPGDPNDPHSPARQSSGGQMGLHDALDHLFDHWSGPAKEKCVEYAGSVYDFMTNQQEIIAGAADALLAYCSIILGARKKLINLMGGFVAAMQAKEAEDASKSTGFPWGLLIGVVATVATGGFGLVAAVGTEALVAAVASPLLGVAGSVAGAVLTGQNSITPDDYAAAAHDYLTKADEILNDAREGILAVTQSYSGMEAAYQLPPPPPLTKAQFDADHDQLEPDAD</sequence>
<keyword evidence="2" id="KW-0812">Transmembrane</keyword>
<gene>
    <name evidence="3" type="ORF">QP939_34910</name>
</gene>
<name>A0ABY8XEJ9_9PSEU</name>
<feature type="compositionally biased region" description="Basic and acidic residues" evidence="1">
    <location>
        <begin position="338"/>
        <end position="350"/>
    </location>
</feature>
<keyword evidence="2" id="KW-0472">Membrane</keyword>
<organism evidence="3 4">
    <name type="scientific">Amycolatopsis nalaikhensis</name>
    <dbReference type="NCBI Taxonomy" id="715472"/>
    <lineage>
        <taxon>Bacteria</taxon>
        <taxon>Bacillati</taxon>
        <taxon>Actinomycetota</taxon>
        <taxon>Actinomycetes</taxon>
        <taxon>Pseudonocardiales</taxon>
        <taxon>Pseudonocardiaceae</taxon>
        <taxon>Amycolatopsis</taxon>
    </lineage>
</organism>
<proteinExistence type="predicted"/>